<keyword evidence="3" id="KW-1185">Reference proteome</keyword>
<dbReference type="AlphaFoldDB" id="C6Y1Q5"/>
<name>C6Y1Q5_PEDHD</name>
<evidence type="ECO:0000256" key="1">
    <source>
        <dbReference type="SAM" id="Phobius"/>
    </source>
</evidence>
<dbReference type="Proteomes" id="UP000000852">
    <property type="component" value="Chromosome"/>
</dbReference>
<dbReference type="HOGENOM" id="CLU_3101913_0_0_10"/>
<keyword evidence="1" id="KW-0472">Membrane</keyword>
<evidence type="ECO:0000313" key="3">
    <source>
        <dbReference type="Proteomes" id="UP000000852"/>
    </source>
</evidence>
<organism evidence="2 3">
    <name type="scientific">Pedobacter heparinus (strain ATCC 13125 / DSM 2366 / CIP 104194 / JCM 7457 / NBRC 12017 / NCIMB 9290 / NRRL B-14731 / HIM 762-3)</name>
    <dbReference type="NCBI Taxonomy" id="485917"/>
    <lineage>
        <taxon>Bacteria</taxon>
        <taxon>Pseudomonadati</taxon>
        <taxon>Bacteroidota</taxon>
        <taxon>Sphingobacteriia</taxon>
        <taxon>Sphingobacteriales</taxon>
        <taxon>Sphingobacteriaceae</taxon>
        <taxon>Pedobacter</taxon>
    </lineage>
</organism>
<feature type="transmembrane region" description="Helical" evidence="1">
    <location>
        <begin position="31"/>
        <end position="50"/>
    </location>
</feature>
<keyword evidence="1" id="KW-0812">Transmembrane</keyword>
<dbReference type="KEGG" id="phe:Phep_2848"/>
<keyword evidence="1" id="KW-1133">Transmembrane helix</keyword>
<reference evidence="2 3" key="1">
    <citation type="journal article" date="2009" name="Stand. Genomic Sci.">
        <title>Complete genome sequence of Pedobacter heparinus type strain (HIM 762-3).</title>
        <authorList>
            <person name="Han C."/>
            <person name="Spring S."/>
            <person name="Lapidus A."/>
            <person name="Del Rio T.G."/>
            <person name="Tice H."/>
            <person name="Copeland A."/>
            <person name="Cheng J.F."/>
            <person name="Lucas S."/>
            <person name="Chen F."/>
            <person name="Nolan M."/>
            <person name="Bruce D."/>
            <person name="Goodwin L."/>
            <person name="Pitluck S."/>
            <person name="Ivanova N."/>
            <person name="Mavromatis K."/>
            <person name="Mikhailova N."/>
            <person name="Pati A."/>
            <person name="Chen A."/>
            <person name="Palaniappan K."/>
            <person name="Land M."/>
            <person name="Hauser L."/>
            <person name="Chang Y.J."/>
            <person name="Jeffries C.C."/>
            <person name="Saunders E."/>
            <person name="Chertkov O."/>
            <person name="Brettin T."/>
            <person name="Goker M."/>
            <person name="Rohde M."/>
            <person name="Bristow J."/>
            <person name="Eisen J.A."/>
            <person name="Markowitz V."/>
            <person name="Hugenholtz P."/>
            <person name="Kyrpides N.C."/>
            <person name="Klenk H.P."/>
            <person name="Detter J.C."/>
        </authorList>
    </citation>
    <scope>NUCLEOTIDE SEQUENCE [LARGE SCALE GENOMIC DNA]</scope>
    <source>
        <strain evidence="3">ATCC 13125 / DSM 2366 / CIP 104194 / JCM 7457 / NBRC 12017 / NCIMB 9290 / NRRL B-14731 / HIM 762-3</strain>
    </source>
</reference>
<dbReference type="RefSeq" id="WP_015808658.1">
    <property type="nucleotide sequence ID" value="NZ_AQGK01000001.1"/>
</dbReference>
<dbReference type="EMBL" id="CP001681">
    <property type="protein sequence ID" value="ACU05047.1"/>
    <property type="molecule type" value="Genomic_DNA"/>
</dbReference>
<evidence type="ECO:0000313" key="2">
    <source>
        <dbReference type="EMBL" id="ACU05047.1"/>
    </source>
</evidence>
<proteinExistence type="predicted"/>
<sequence length="51" mass="6007">MDTQGIRKVEPIPNDRFGLICTQRDELERDLFVISYIVTVFSPNLYYTLIL</sequence>
<accession>C6Y1Q5</accession>
<dbReference type="STRING" id="485917.Phep_2848"/>
<gene>
    <name evidence="2" type="ordered locus">Phep_2848</name>
</gene>
<protein>
    <submittedName>
        <fullName evidence="2">Uncharacterized protein</fullName>
    </submittedName>
</protein>